<keyword evidence="3" id="KW-1185">Reference proteome</keyword>
<reference evidence="4" key="1">
    <citation type="submission" date="2025-08" db="UniProtKB">
        <authorList>
            <consortium name="RefSeq"/>
        </authorList>
    </citation>
    <scope>IDENTIFICATION</scope>
    <source>
        <strain evidence="4">15085-1641.00</strain>
        <tissue evidence="4">Whole body</tissue>
    </source>
</reference>
<name>A0A6J1LXA5_DROHY</name>
<dbReference type="Proteomes" id="UP000504633">
    <property type="component" value="Unplaced"/>
</dbReference>
<dbReference type="InterPro" id="IPR025714">
    <property type="entry name" value="Methyltranfer_dom"/>
</dbReference>
<dbReference type="AlphaFoldDB" id="A0A6J1LXA5"/>
<feature type="region of interest" description="Disordered" evidence="1">
    <location>
        <begin position="208"/>
        <end position="229"/>
    </location>
</feature>
<dbReference type="OrthoDB" id="10258156at2759"/>
<accession>A0A6J1LXA5</accession>
<proteinExistence type="predicted"/>
<evidence type="ECO:0000259" key="2">
    <source>
        <dbReference type="Pfam" id="PF13679"/>
    </source>
</evidence>
<organism evidence="3 4">
    <name type="scientific">Drosophila hydei</name>
    <name type="common">Fruit fly</name>
    <dbReference type="NCBI Taxonomy" id="7224"/>
    <lineage>
        <taxon>Eukaryota</taxon>
        <taxon>Metazoa</taxon>
        <taxon>Ecdysozoa</taxon>
        <taxon>Arthropoda</taxon>
        <taxon>Hexapoda</taxon>
        <taxon>Insecta</taxon>
        <taxon>Pterygota</taxon>
        <taxon>Neoptera</taxon>
        <taxon>Endopterygota</taxon>
        <taxon>Diptera</taxon>
        <taxon>Brachycera</taxon>
        <taxon>Muscomorpha</taxon>
        <taxon>Ephydroidea</taxon>
        <taxon>Drosophilidae</taxon>
        <taxon>Drosophila</taxon>
    </lineage>
</organism>
<gene>
    <name evidence="4" type="primary">LOC111597931</name>
</gene>
<dbReference type="PANTHER" id="PTHR12496:SF9">
    <property type="entry name" value="METHYLTRANSFERASE-LIKE PROTEIN 25-RELATED"/>
    <property type="match status" value="1"/>
</dbReference>
<evidence type="ECO:0000313" key="4">
    <source>
        <dbReference type="RefSeq" id="XP_023168654.2"/>
    </source>
</evidence>
<dbReference type="KEGG" id="dhe:111597931"/>
<dbReference type="OMA" id="YEEENVC"/>
<evidence type="ECO:0000313" key="3">
    <source>
        <dbReference type="Proteomes" id="UP000504633"/>
    </source>
</evidence>
<evidence type="ECO:0000256" key="1">
    <source>
        <dbReference type="SAM" id="MobiDB-lite"/>
    </source>
</evidence>
<dbReference type="InterPro" id="IPR029063">
    <property type="entry name" value="SAM-dependent_MTases_sf"/>
</dbReference>
<dbReference type="GeneID" id="111597931"/>
<dbReference type="SUPFAM" id="SSF53335">
    <property type="entry name" value="S-adenosyl-L-methionine-dependent methyltransferases"/>
    <property type="match status" value="1"/>
</dbReference>
<dbReference type="RefSeq" id="XP_023168654.2">
    <property type="nucleotide sequence ID" value="XM_023312886.2"/>
</dbReference>
<dbReference type="InterPro" id="IPR052220">
    <property type="entry name" value="METTL25"/>
</dbReference>
<protein>
    <submittedName>
        <fullName evidence="4">Methyltransferase-like protein 25</fullName>
    </submittedName>
</protein>
<dbReference type="Pfam" id="PF13679">
    <property type="entry name" value="Methyltransf_32"/>
    <property type="match status" value="1"/>
</dbReference>
<feature type="domain" description="Methyltransferase" evidence="2">
    <location>
        <begin position="125"/>
        <end position="307"/>
    </location>
</feature>
<sequence length="497" mass="56506">MAQVGVDELEHRLNALIEYLTPYSTFINCHMVNYLTDDHWKEYVPSPLRAELPTADHVQRAIETLFSNKSPDFQKFPALAQFLKASECQRLSSSTDLLTSVEQLDQILNAQMQTELSIKEFMSAKKCHEVELTAALVNKLVKSLVAGSNCYIVDAGDGKGYLSSRLGLQYGLSVLGIDANESNTKNALSRDSKLQRAWNGLTERAEILNQGKTPPRRGKKSPTKEAHTTAPIKKYKTTSMYITTKLNLCDLLKKHFEDDQEVVDPCICLTGLHTCGNLAATCLQVFHAQNNCRVLCNVGCCYHLLNERYSEQEFFGNKALMSKSTDYGFPLSHYLQQRQFKLGRNARMLAAQSIERTLSAKELPNISLYYRALLELLVCRHAPDLKNSLQVGKVKKCDDFVEYVQKCSKKLNEPWLAEIKEDELKALLQQHESDQHYLSLFYLLRMSFAPVVESLILLDRLLFLKELGYEHSYLIDLFDAVISPRHYAIVAFKENLI</sequence>
<dbReference type="PANTHER" id="PTHR12496">
    <property type="entry name" value="CGI-41 METHYLTRANSFERASE"/>
    <property type="match status" value="1"/>
</dbReference>